<gene>
    <name evidence="2" type="ordered locus">Metig_1580</name>
</gene>
<dbReference type="SUPFAM" id="SSF48371">
    <property type="entry name" value="ARM repeat"/>
    <property type="match status" value="2"/>
</dbReference>
<dbReference type="InterPro" id="IPR032682">
    <property type="entry name" value="Cnd1_C"/>
</dbReference>
<dbReference type="InterPro" id="IPR011989">
    <property type="entry name" value="ARM-like"/>
</dbReference>
<dbReference type="EMBL" id="CP002737">
    <property type="protein sequence ID" value="AEF97113.1"/>
    <property type="molecule type" value="Genomic_DNA"/>
</dbReference>
<dbReference type="Gene3D" id="1.25.10.10">
    <property type="entry name" value="Leucine-rich Repeat Variant"/>
    <property type="match status" value="2"/>
</dbReference>
<name>F6BBA6_METIK</name>
<feature type="domain" description="Condensin complex subunit 1 C-terminal" evidence="1">
    <location>
        <begin position="893"/>
        <end position="1040"/>
    </location>
</feature>
<dbReference type="Proteomes" id="UP000009227">
    <property type="component" value="Chromosome"/>
</dbReference>
<evidence type="ECO:0000259" key="1">
    <source>
        <dbReference type="Pfam" id="PF12717"/>
    </source>
</evidence>
<organism evidence="3">
    <name type="scientific">Methanotorris igneus (strain DSM 5666 / JCM 11834 / Kol 5)</name>
    <dbReference type="NCBI Taxonomy" id="880724"/>
    <lineage>
        <taxon>Archaea</taxon>
        <taxon>Methanobacteriati</taxon>
        <taxon>Methanobacteriota</taxon>
        <taxon>Methanomada group</taxon>
        <taxon>Methanococci</taxon>
        <taxon>Methanococcales</taxon>
        <taxon>Methanocaldococcaceae</taxon>
        <taxon>Methanotorris</taxon>
    </lineage>
</organism>
<dbReference type="AlphaFoldDB" id="F6BBA6"/>
<accession>F6BBA6</accession>
<dbReference type="InterPro" id="IPR016024">
    <property type="entry name" value="ARM-type_fold"/>
</dbReference>
<keyword evidence="3" id="KW-1185">Reference proteome</keyword>
<dbReference type="KEGG" id="mig:Metig_1580"/>
<dbReference type="RefSeq" id="WP_013799706.1">
    <property type="nucleotide sequence ID" value="NC_015562.1"/>
</dbReference>
<dbReference type="Pfam" id="PF12717">
    <property type="entry name" value="Cnd1"/>
    <property type="match status" value="1"/>
</dbReference>
<evidence type="ECO:0000313" key="2">
    <source>
        <dbReference type="EMBL" id="AEF97113.1"/>
    </source>
</evidence>
<dbReference type="GeneID" id="10644453"/>
<dbReference type="HOGENOM" id="CLU_294355_0_0_2"/>
<evidence type="ECO:0000313" key="3">
    <source>
        <dbReference type="Proteomes" id="UP000009227"/>
    </source>
</evidence>
<reference evidence="2 3" key="1">
    <citation type="submission" date="2011-05" db="EMBL/GenBank/DDBJ databases">
        <title>Complete sequence of Methanotorris igneus Kol 5.</title>
        <authorList>
            <consortium name="US DOE Joint Genome Institute"/>
            <person name="Lucas S."/>
            <person name="Han J."/>
            <person name="Lapidus A."/>
            <person name="Cheng J.-F."/>
            <person name="Goodwin L."/>
            <person name="Pitluck S."/>
            <person name="Peters L."/>
            <person name="Mikhailova N."/>
            <person name="Chertkov O."/>
            <person name="Han C."/>
            <person name="Tapia R."/>
            <person name="Land M."/>
            <person name="Hauser L."/>
            <person name="Kyrpides N."/>
            <person name="Ivanova N."/>
            <person name="Pagani I."/>
            <person name="Sieprawska-Lupa M."/>
            <person name="Whitman W."/>
            <person name="Woyke T."/>
        </authorList>
    </citation>
    <scope>NUCLEOTIDE SEQUENCE [LARGE SCALE GENOMIC DNA]</scope>
    <source>
        <strain evidence="3">DSM 5666 / JCM 11834 / Kol 5</strain>
    </source>
</reference>
<protein>
    <recommendedName>
        <fullName evidence="1">Condensin complex subunit 1 C-terminal domain-containing protein</fullName>
    </recommendedName>
</protein>
<sequence length="1042" mass="122380">MTMVYDSKDMDITKLVNSDSWKDRIKAAMLISEIEDREEIKKRIVDIFKLLRDENLLVRINMINSLKKLILKYPDILKPLIPEIHALAHTKNKMLASNVKSLIELIPPQLIQEVVIDATNKLYSANGLDRAVRLWILSTISLTSPEYLKNSLPELMATSINDRYELLQMFALSIIEEFKEKEMSMVLDKLNMIFPCHIVKSDWSLDSESYDELIYALMKRYFGKITKDDLKKVLNFIDYKDLLVKLLSIAILKENAEMLWEILDDWEIETLIAKLMKNLNSRYWTVKTVSLLSLAEILTSCTRDKEPNWNESIERYLSTLVLKSSELLRISFITKAYALDALAIIYKRSNSPEVRTKIEELIENVNIKEILKEHYISYFKGISLIVKLKGEDIVNYLTPEIHPYIDIDFIEELRSENPLNYGGIFREIELGANSDDWLDRCVNIKLLGNALYALPSFAEVYAQQIKALLTDPVWMTRSTSVWALRIVNYVKGLNFTKEDYLDLFEYADDWYWTVRWEYLMLFLEVIKKDPEILEDDGLRNALLSVITTKYLTDKSHTIRKMCRYILQKIPGTEEILNYFSKDYASRYKILQSMVENPALRKSAFIRLKIRLRKAIKSNNEEMIKRLLEFVNGKYYKETSYILHELVLLYDKYKIAKDMVDTIKAEYPEIIQHRMDLLHRMLSELIVVKRRSALRELKAYVEIGIPITEKILNRLKEMVVYDVVDPTIVKLTIYILEKVGDDEAKQLIKERKELIDVGKDYSLELGNVLKGKSATWHSVYGLIEHMPDDRLLNLDLDLMELLHILSKKDTGIILKVRIIDFIIRTIKTDDENFSKVIEDNYDDIFNIIFELMNCEYYLVSERATRLMKTILLKYPLLFRRWIFKKLSRSENNKKYIALVKKLLEDPNPDIKLEGLYVIECLINREYSDMACSFIYEMLGALGDEKWEVKKKSLDLILSLDINDEEIVDNIVYKIIKLLKLKDTEEDFKIYLLRLLNQLPTSKKYCKEVLDVLSEFKESHDPYIAEIAKSIIKKYSKENSEVDL</sequence>
<proteinExistence type="predicted"/>